<dbReference type="CDD" id="cd01425">
    <property type="entry name" value="RPS2"/>
    <property type="match status" value="1"/>
</dbReference>
<evidence type="ECO:0000313" key="8">
    <source>
        <dbReference type="Proteomes" id="UP000228689"/>
    </source>
</evidence>
<evidence type="ECO:0000256" key="4">
    <source>
        <dbReference type="ARBA" id="ARBA00035256"/>
    </source>
</evidence>
<sequence length="229" mass="25812">MTIELIDLLKAGVHFGHTKSKRHPGMIPYIFGVKQTINIIDLEQTQIKLEEALNFVREITSKGGVILFVSSKKQASEIVKEAAMKAKMPYINTRWLGGTFTNFDNIKQLPGKLKNMEDEQAKGKWDRYTKKEALEKEREVVRLKEMVEGIKNMEKLPQAIFVVDMKTDKTAIQEATKTHIPVIAICDSNVNPKKVEYPIPGNDDAVKSITFLTNAIAEACVQPIAKDNK</sequence>
<keyword evidence="3 5" id="KW-0687">Ribonucleoprotein</keyword>
<reference evidence="8" key="1">
    <citation type="submission" date="2017-09" db="EMBL/GenBank/DDBJ databases">
        <title>Depth-based differentiation of microbial function through sediment-hosted aquifers and enrichment of novel symbionts in the deep terrestrial subsurface.</title>
        <authorList>
            <person name="Probst A.J."/>
            <person name="Ladd B."/>
            <person name="Jarett J.K."/>
            <person name="Geller-Mcgrath D.E."/>
            <person name="Sieber C.M.K."/>
            <person name="Emerson J.B."/>
            <person name="Anantharaman K."/>
            <person name="Thomas B.C."/>
            <person name="Malmstrom R."/>
            <person name="Stieglmeier M."/>
            <person name="Klingl A."/>
            <person name="Woyke T."/>
            <person name="Ryan C.M."/>
            <person name="Banfield J.F."/>
        </authorList>
    </citation>
    <scope>NUCLEOTIDE SEQUENCE [LARGE SCALE GENOMIC DNA]</scope>
</reference>
<dbReference type="InterPro" id="IPR001865">
    <property type="entry name" value="Ribosomal_uS2"/>
</dbReference>
<accession>A0A2M7RDS1</accession>
<dbReference type="Gene3D" id="3.40.50.10490">
    <property type="entry name" value="Glucose-6-phosphate isomerase like protein, domain 1"/>
    <property type="match status" value="1"/>
</dbReference>
<evidence type="ECO:0000256" key="1">
    <source>
        <dbReference type="ARBA" id="ARBA00006242"/>
    </source>
</evidence>
<dbReference type="InterPro" id="IPR005706">
    <property type="entry name" value="Ribosomal_uS2_bac/mit/plastid"/>
</dbReference>
<keyword evidence="2 5" id="KW-0689">Ribosomal protein</keyword>
<evidence type="ECO:0000256" key="2">
    <source>
        <dbReference type="ARBA" id="ARBA00022980"/>
    </source>
</evidence>
<dbReference type="InterPro" id="IPR018130">
    <property type="entry name" value="Ribosomal_uS2_CS"/>
</dbReference>
<evidence type="ECO:0000313" key="7">
    <source>
        <dbReference type="EMBL" id="PIY94909.1"/>
    </source>
</evidence>
<dbReference type="GO" id="GO:0022627">
    <property type="term" value="C:cytosolic small ribosomal subunit"/>
    <property type="evidence" value="ECO:0007669"/>
    <property type="project" value="TreeGrafter"/>
</dbReference>
<dbReference type="Gene3D" id="1.10.287.610">
    <property type="entry name" value="Helix hairpin bin"/>
    <property type="match status" value="1"/>
</dbReference>
<name>A0A2M7RDS1_9BACT</name>
<evidence type="ECO:0000256" key="5">
    <source>
        <dbReference type="HAMAP-Rule" id="MF_00291"/>
    </source>
</evidence>
<dbReference type="EMBL" id="PFMC01000052">
    <property type="protein sequence ID" value="PIY94909.1"/>
    <property type="molecule type" value="Genomic_DNA"/>
</dbReference>
<dbReference type="AlphaFoldDB" id="A0A2M7RDS1"/>
<dbReference type="PANTHER" id="PTHR12534">
    <property type="entry name" value="30S RIBOSOMAL PROTEIN S2 PROKARYOTIC AND ORGANELLAR"/>
    <property type="match status" value="1"/>
</dbReference>
<dbReference type="PRINTS" id="PR00395">
    <property type="entry name" value="RIBOSOMALS2"/>
</dbReference>
<dbReference type="Proteomes" id="UP000228689">
    <property type="component" value="Unassembled WGS sequence"/>
</dbReference>
<dbReference type="GO" id="GO:0006412">
    <property type="term" value="P:translation"/>
    <property type="evidence" value="ECO:0007669"/>
    <property type="project" value="UniProtKB-UniRule"/>
</dbReference>
<evidence type="ECO:0000256" key="6">
    <source>
        <dbReference type="RuleBase" id="RU003631"/>
    </source>
</evidence>
<dbReference type="GO" id="GO:0003735">
    <property type="term" value="F:structural constituent of ribosome"/>
    <property type="evidence" value="ECO:0007669"/>
    <property type="project" value="InterPro"/>
</dbReference>
<dbReference type="PANTHER" id="PTHR12534:SF0">
    <property type="entry name" value="SMALL RIBOSOMAL SUBUNIT PROTEIN US2M"/>
    <property type="match status" value="1"/>
</dbReference>
<dbReference type="SUPFAM" id="SSF52313">
    <property type="entry name" value="Ribosomal protein S2"/>
    <property type="match status" value="1"/>
</dbReference>
<comment type="similarity">
    <text evidence="1 5 6">Belongs to the universal ribosomal protein uS2 family.</text>
</comment>
<dbReference type="InterPro" id="IPR023591">
    <property type="entry name" value="Ribosomal_uS2_flav_dom_sf"/>
</dbReference>
<comment type="caution">
    <text evidence="7">The sequence shown here is derived from an EMBL/GenBank/DDBJ whole genome shotgun (WGS) entry which is preliminary data.</text>
</comment>
<gene>
    <name evidence="5 7" type="primary">rpsB</name>
    <name evidence="7" type="ORF">COY67_01755</name>
</gene>
<proteinExistence type="inferred from homology"/>
<dbReference type="PROSITE" id="PS00963">
    <property type="entry name" value="RIBOSOMAL_S2_2"/>
    <property type="match status" value="1"/>
</dbReference>
<protein>
    <recommendedName>
        <fullName evidence="4 5">Small ribosomal subunit protein uS2</fullName>
    </recommendedName>
</protein>
<dbReference type="Pfam" id="PF00318">
    <property type="entry name" value="Ribosomal_S2"/>
    <property type="match status" value="1"/>
</dbReference>
<evidence type="ECO:0000256" key="3">
    <source>
        <dbReference type="ARBA" id="ARBA00023274"/>
    </source>
</evidence>
<dbReference type="HAMAP" id="MF_00291_B">
    <property type="entry name" value="Ribosomal_uS2_B"/>
    <property type="match status" value="1"/>
</dbReference>
<dbReference type="NCBIfam" id="TIGR01011">
    <property type="entry name" value="rpsB_bact"/>
    <property type="match status" value="1"/>
</dbReference>
<organism evidence="7 8">
    <name type="scientific">Candidatus Komeilibacteria bacterium CG_4_10_14_0_8_um_filter_37_78</name>
    <dbReference type="NCBI Taxonomy" id="1974471"/>
    <lineage>
        <taxon>Bacteria</taxon>
        <taxon>Candidatus Komeiliibacteriota</taxon>
    </lineage>
</organism>
<dbReference type="PROSITE" id="PS00962">
    <property type="entry name" value="RIBOSOMAL_S2_1"/>
    <property type="match status" value="1"/>
</dbReference>